<reference evidence="1" key="1">
    <citation type="submission" date="2018-06" db="EMBL/GenBank/DDBJ databases">
        <authorList>
            <person name="Zhirakovskaya E."/>
        </authorList>
    </citation>
    <scope>NUCLEOTIDE SEQUENCE</scope>
</reference>
<organism evidence="1">
    <name type="scientific">hydrothermal vent metagenome</name>
    <dbReference type="NCBI Taxonomy" id="652676"/>
    <lineage>
        <taxon>unclassified sequences</taxon>
        <taxon>metagenomes</taxon>
        <taxon>ecological metagenomes</taxon>
    </lineage>
</organism>
<name>A0A3B1CZR2_9ZZZZ</name>
<gene>
    <name evidence="1" type="ORF">MNBD_UNCLBAC01-22</name>
</gene>
<dbReference type="EMBL" id="UOGJ01000046">
    <property type="protein sequence ID" value="VAX35339.1"/>
    <property type="molecule type" value="Genomic_DNA"/>
</dbReference>
<accession>A0A3B1CZR2</accession>
<sequence>PEYVDFLWNLAGGAYKYSSILSQLNQHKDTILFQNNVEVNTKDMTCRINSPKYGKGIPQSLFYLKENTIVEKKFPNANLSYSVTLFKEKGRHNIVLSDRPLANSLLFKLYFFKAKGLKHFELFSHESDLTQRTIIDVFKVNW</sequence>
<evidence type="ECO:0000313" key="1">
    <source>
        <dbReference type="EMBL" id="VAX35339.1"/>
    </source>
</evidence>
<feature type="non-terminal residue" evidence="1">
    <location>
        <position position="1"/>
    </location>
</feature>
<dbReference type="AlphaFoldDB" id="A0A3B1CZR2"/>
<protein>
    <submittedName>
        <fullName evidence="1">Uncharacterized protein</fullName>
    </submittedName>
</protein>
<proteinExistence type="predicted"/>